<reference evidence="1 2" key="1">
    <citation type="submission" date="2013-12" db="EMBL/GenBank/DDBJ databases">
        <authorList>
            <person name="Zelazny A."/>
            <person name="Olivier K."/>
            <person name="Holland S."/>
            <person name="Lenaerts A."/>
            <person name="Ordway D."/>
            <person name="DeGroote M.A."/>
            <person name="Parker T."/>
            <person name="Sizemore C."/>
            <person name="Tallon L.J."/>
            <person name="Sadzewicz L.K."/>
            <person name="Sengamalay N."/>
            <person name="Fraser C.M."/>
            <person name="Hine E."/>
            <person name="Shefchek K.A."/>
            <person name="Das S.P."/>
            <person name="Tettelin H."/>
        </authorList>
    </citation>
    <scope>NUCLEOTIDE SEQUENCE [LARGE SCALE GENOMIC DNA]</scope>
    <source>
        <strain evidence="1 2">1513</strain>
    </source>
</reference>
<dbReference type="EMBL" id="JAOJ01000002">
    <property type="protein sequence ID" value="EUA71794.1"/>
    <property type="molecule type" value="Genomic_DNA"/>
</dbReference>
<organism evidence="1 2">
    <name type="scientific">Mycobacteroides abscessus subsp. bolletii 1513</name>
    <dbReference type="NCBI Taxonomy" id="1299321"/>
    <lineage>
        <taxon>Bacteria</taxon>
        <taxon>Bacillati</taxon>
        <taxon>Actinomycetota</taxon>
        <taxon>Actinomycetes</taxon>
        <taxon>Mycobacteriales</taxon>
        <taxon>Mycobacteriaceae</taxon>
        <taxon>Mycobacteroides</taxon>
        <taxon>Mycobacteroides abscessus</taxon>
    </lineage>
</organism>
<sequence>MLDQNDEDDVTEEYVPLWRRPGSSVEETREEAFQAYINAPNPYFDAIAAAGGTPWHNHDIEARRALFYRRYIQTNDRVAV</sequence>
<gene>
    <name evidence="1" type="ORF">I540_1493</name>
</gene>
<name>X8DTY1_9MYCO</name>
<accession>X8DTY1</accession>
<dbReference type="PATRIC" id="fig|1299321.3.peg.1430"/>
<evidence type="ECO:0000313" key="2">
    <source>
        <dbReference type="Proteomes" id="UP000023351"/>
    </source>
</evidence>
<proteinExistence type="predicted"/>
<dbReference type="AlphaFoldDB" id="X8DTY1"/>
<protein>
    <submittedName>
        <fullName evidence="1">Uncharacterized protein</fullName>
    </submittedName>
</protein>
<comment type="caution">
    <text evidence="1">The sequence shown here is derived from an EMBL/GenBank/DDBJ whole genome shotgun (WGS) entry which is preliminary data.</text>
</comment>
<evidence type="ECO:0000313" key="1">
    <source>
        <dbReference type="EMBL" id="EUA71794.1"/>
    </source>
</evidence>
<dbReference type="Proteomes" id="UP000023351">
    <property type="component" value="Unassembled WGS sequence"/>
</dbReference>